<reference evidence="4" key="1">
    <citation type="journal article" date="2014" name="Int. J. Syst. Evol. Microbiol.">
        <title>Complete genome sequence of Corynebacterium casei LMG S-19264T (=DSM 44701T), isolated from a smear-ripened cheese.</title>
        <authorList>
            <consortium name="US DOE Joint Genome Institute (JGI-PGF)"/>
            <person name="Walter F."/>
            <person name="Albersmeier A."/>
            <person name="Kalinowski J."/>
            <person name="Ruckert C."/>
        </authorList>
    </citation>
    <scope>NUCLEOTIDE SEQUENCE</scope>
    <source>
        <strain evidence="4">CGMCC 1.7081</strain>
    </source>
</reference>
<dbReference type="EMBL" id="BNAP01000060">
    <property type="protein sequence ID" value="GHH05724.1"/>
    <property type="molecule type" value="Genomic_DNA"/>
</dbReference>
<dbReference type="PANTHER" id="PTHR23076">
    <property type="entry name" value="METALLOPROTEASE M41 FTSH"/>
    <property type="match status" value="1"/>
</dbReference>
<dbReference type="InterPro" id="IPR000642">
    <property type="entry name" value="Peptidase_M41"/>
</dbReference>
<dbReference type="Gene3D" id="1.10.8.60">
    <property type="match status" value="1"/>
</dbReference>
<proteinExistence type="predicted"/>
<gene>
    <name evidence="4" type="ORF">GCM10010961_44680</name>
</gene>
<dbReference type="PANTHER" id="PTHR23076:SF97">
    <property type="entry name" value="ATP-DEPENDENT ZINC METALLOPROTEASE YME1L1"/>
    <property type="match status" value="1"/>
</dbReference>
<evidence type="ECO:0000313" key="4">
    <source>
        <dbReference type="EMBL" id="GHH05724.1"/>
    </source>
</evidence>
<organism evidence="4 5">
    <name type="scientific">Pseudodonghicola xiamenensis</name>
    <dbReference type="NCBI Taxonomy" id="337702"/>
    <lineage>
        <taxon>Bacteria</taxon>
        <taxon>Pseudomonadati</taxon>
        <taxon>Pseudomonadota</taxon>
        <taxon>Alphaproteobacteria</taxon>
        <taxon>Rhodobacterales</taxon>
        <taxon>Paracoccaceae</taxon>
        <taxon>Pseudodonghicola</taxon>
    </lineage>
</organism>
<evidence type="ECO:0000313" key="5">
    <source>
        <dbReference type="Proteomes" id="UP000611500"/>
    </source>
</evidence>
<dbReference type="SMART" id="SM00382">
    <property type="entry name" value="AAA"/>
    <property type="match status" value="1"/>
</dbReference>
<evidence type="ECO:0000256" key="1">
    <source>
        <dbReference type="SAM" id="Coils"/>
    </source>
</evidence>
<dbReference type="Proteomes" id="UP000611500">
    <property type="component" value="Unassembled WGS sequence"/>
</dbReference>
<comment type="caution">
    <text evidence="4">The sequence shown here is derived from an EMBL/GenBank/DDBJ whole genome shotgun (WGS) entry which is preliminary data.</text>
</comment>
<name>A0A8J3H9T7_9RHOB</name>
<sequence length="746" mass="79810">MTTSSPSAPTFPSKNGGAERPVWWAFARHCIARMREIERDLAHLERRARDGDDQAMDSLLDYEGGDTATPPSHTRPATGGVSVARLMTEATPCPLLSPEEWDTILAAGGDPFATAADGNSLPDVALPIPDLILLTRLAATFRDESGLQESLHPGAVTIIIGLEPSLGLGKLLTGTMLPANWNTFSRAPRTAALPVLQLPERPPSGNELERCLYLHAPILLPVKKREDIPPLLTSTACGTRVLTLAEMNADILIAMLTASHSATGQINEDAVRSALPGDAALAALEPEQLAVAYRARTAPGVANRIRVMLGTSPSPEPQPQVPDIIDIEGSTPAHRAAQHAVEDLKLWKDGKIAWTEMPRSLLVHGAPGTGKTYLARQMATTAGVDLVEGSFANWQAEGHLGQMLSAMRKCFDDAISRAPSILFIDEIDAVGSRFGGDQHGMSYRAQVVNGFLQQIDRLTVTPGVILVGACNQWDRLDPAITRPGRFDQVVQMPLPSCLDITRILAKGVSEALNPDDIRQLARQAVGKTPAEIDAAVRAAKAVARRAKSPLSTDFLRTQLGLAKTDPKLLHRIAVHEAGHLLAAECLVPGSVSRVSISEKGGLTERMIALRQLTVEEIAAELVIHMAGRAAERLLIGSISGGAGGDARSDIAQATALVLSTDRELGLGKNGDAWLGAADMRRLTEGEKQRIRAKLAQATTRAERLLQPHTAKLTDLATALMEARELQRADLQRLLADLAPPGTNILE</sequence>
<dbReference type="InterPro" id="IPR003593">
    <property type="entry name" value="AAA+_ATPase"/>
</dbReference>
<dbReference type="AlphaFoldDB" id="A0A8J3H9T7"/>
<evidence type="ECO:0000256" key="2">
    <source>
        <dbReference type="SAM" id="MobiDB-lite"/>
    </source>
</evidence>
<dbReference type="CDD" id="cd19481">
    <property type="entry name" value="RecA-like_protease"/>
    <property type="match status" value="1"/>
</dbReference>
<dbReference type="GO" id="GO:0004222">
    <property type="term" value="F:metalloendopeptidase activity"/>
    <property type="evidence" value="ECO:0007669"/>
    <property type="project" value="InterPro"/>
</dbReference>
<accession>A0A8J3H9T7</accession>
<dbReference type="SUPFAM" id="SSF140990">
    <property type="entry name" value="FtsH protease domain-like"/>
    <property type="match status" value="1"/>
</dbReference>
<feature type="coiled-coil region" evidence="1">
    <location>
        <begin position="27"/>
        <end position="54"/>
    </location>
</feature>
<dbReference type="RefSeq" id="WP_084437161.1">
    <property type="nucleotide sequence ID" value="NZ_BNAP01000060.1"/>
</dbReference>
<evidence type="ECO:0000259" key="3">
    <source>
        <dbReference type="SMART" id="SM00382"/>
    </source>
</evidence>
<dbReference type="GO" id="GO:0016887">
    <property type="term" value="F:ATP hydrolysis activity"/>
    <property type="evidence" value="ECO:0007669"/>
    <property type="project" value="InterPro"/>
</dbReference>
<dbReference type="GO" id="GO:0006508">
    <property type="term" value="P:proteolysis"/>
    <property type="evidence" value="ECO:0007669"/>
    <property type="project" value="InterPro"/>
</dbReference>
<dbReference type="SUPFAM" id="SSF52540">
    <property type="entry name" value="P-loop containing nucleoside triphosphate hydrolases"/>
    <property type="match status" value="1"/>
</dbReference>
<dbReference type="InterPro" id="IPR037219">
    <property type="entry name" value="Peptidase_M41-like"/>
</dbReference>
<keyword evidence="5" id="KW-1185">Reference proteome</keyword>
<dbReference type="GO" id="GO:0030163">
    <property type="term" value="P:protein catabolic process"/>
    <property type="evidence" value="ECO:0007669"/>
    <property type="project" value="TreeGrafter"/>
</dbReference>
<feature type="region of interest" description="Disordered" evidence="2">
    <location>
        <begin position="56"/>
        <end position="78"/>
    </location>
</feature>
<dbReference type="Gene3D" id="3.40.50.300">
    <property type="entry name" value="P-loop containing nucleotide triphosphate hydrolases"/>
    <property type="match status" value="1"/>
</dbReference>
<keyword evidence="1" id="KW-0175">Coiled coil</keyword>
<dbReference type="Gene3D" id="1.20.58.760">
    <property type="entry name" value="Peptidase M41"/>
    <property type="match status" value="1"/>
</dbReference>
<protein>
    <submittedName>
        <fullName evidence="4">ATPase AAA</fullName>
    </submittedName>
</protein>
<dbReference type="Pfam" id="PF00004">
    <property type="entry name" value="AAA"/>
    <property type="match status" value="1"/>
</dbReference>
<dbReference type="Pfam" id="PF01434">
    <property type="entry name" value="Peptidase_M41"/>
    <property type="match status" value="1"/>
</dbReference>
<feature type="domain" description="AAA+ ATPase" evidence="3">
    <location>
        <begin position="357"/>
        <end position="496"/>
    </location>
</feature>
<dbReference type="InterPro" id="IPR003959">
    <property type="entry name" value="ATPase_AAA_core"/>
</dbReference>
<reference evidence="4" key="2">
    <citation type="submission" date="2020-09" db="EMBL/GenBank/DDBJ databases">
        <authorList>
            <person name="Sun Q."/>
            <person name="Zhou Y."/>
        </authorList>
    </citation>
    <scope>NUCLEOTIDE SEQUENCE</scope>
    <source>
        <strain evidence="4">CGMCC 1.7081</strain>
    </source>
</reference>
<dbReference type="InterPro" id="IPR027417">
    <property type="entry name" value="P-loop_NTPase"/>
</dbReference>
<dbReference type="GO" id="GO:0005886">
    <property type="term" value="C:plasma membrane"/>
    <property type="evidence" value="ECO:0007669"/>
    <property type="project" value="TreeGrafter"/>
</dbReference>
<dbReference type="GO" id="GO:0005524">
    <property type="term" value="F:ATP binding"/>
    <property type="evidence" value="ECO:0007669"/>
    <property type="project" value="InterPro"/>
</dbReference>
<dbReference type="GO" id="GO:0004176">
    <property type="term" value="F:ATP-dependent peptidase activity"/>
    <property type="evidence" value="ECO:0007669"/>
    <property type="project" value="InterPro"/>
</dbReference>